<name>A0A8B6FVE2_MYTGA</name>
<sequence length="83" mass="9765">MNGQWLREFKKHNCYGNEGKKGIQLWSDFQIKTAIGLEKKSREFFNMKAEELCSITHIKRNWIKTEIADAADTAWTSQIESRE</sequence>
<organism evidence="1 2">
    <name type="scientific">Mytilus galloprovincialis</name>
    <name type="common">Mediterranean mussel</name>
    <dbReference type="NCBI Taxonomy" id="29158"/>
    <lineage>
        <taxon>Eukaryota</taxon>
        <taxon>Metazoa</taxon>
        <taxon>Spiralia</taxon>
        <taxon>Lophotrochozoa</taxon>
        <taxon>Mollusca</taxon>
        <taxon>Bivalvia</taxon>
        <taxon>Autobranchia</taxon>
        <taxon>Pteriomorphia</taxon>
        <taxon>Mytilida</taxon>
        <taxon>Mytiloidea</taxon>
        <taxon>Mytilidae</taxon>
        <taxon>Mytilinae</taxon>
        <taxon>Mytilus</taxon>
    </lineage>
</organism>
<dbReference type="Proteomes" id="UP000596742">
    <property type="component" value="Unassembled WGS sequence"/>
</dbReference>
<evidence type="ECO:0000313" key="2">
    <source>
        <dbReference type="Proteomes" id="UP000596742"/>
    </source>
</evidence>
<accession>A0A8B6FVE2</accession>
<dbReference type="OrthoDB" id="5990136at2759"/>
<keyword evidence="2" id="KW-1185">Reference proteome</keyword>
<dbReference type="AlphaFoldDB" id="A0A8B6FVE2"/>
<comment type="caution">
    <text evidence="1">The sequence shown here is derived from an EMBL/GenBank/DDBJ whole genome shotgun (WGS) entry which is preliminary data.</text>
</comment>
<evidence type="ECO:0000313" key="1">
    <source>
        <dbReference type="EMBL" id="VDI54179.1"/>
    </source>
</evidence>
<reference evidence="1" key="1">
    <citation type="submission" date="2018-11" db="EMBL/GenBank/DDBJ databases">
        <authorList>
            <person name="Alioto T."/>
            <person name="Alioto T."/>
        </authorList>
    </citation>
    <scope>NUCLEOTIDE SEQUENCE</scope>
</reference>
<gene>
    <name evidence="1" type="ORF">MGAL_10B012890</name>
</gene>
<protein>
    <submittedName>
        <fullName evidence="1">Uncharacterized protein</fullName>
    </submittedName>
</protein>
<proteinExistence type="predicted"/>
<dbReference type="EMBL" id="UYJE01007376">
    <property type="protein sequence ID" value="VDI54179.1"/>
    <property type="molecule type" value="Genomic_DNA"/>
</dbReference>